<dbReference type="Pfam" id="PF07332">
    <property type="entry name" value="Phage_holin_3_6"/>
    <property type="match status" value="1"/>
</dbReference>
<feature type="transmembrane region" description="Helical" evidence="1">
    <location>
        <begin position="39"/>
        <end position="69"/>
    </location>
</feature>
<sequence>MAQQSLVDAVRQLSVGAVSQAGARLKLLGLELAEERERVIALLVAALTACFFVFLAAVFGALLVVVHYWDTPQRLAAVLWLAIGAVIVAVAAVAFFIYRVKQPISIFSHSLGELEKDQRALETIE</sequence>
<dbReference type="EMBL" id="FNLO01000003">
    <property type="protein sequence ID" value="SDV47722.1"/>
    <property type="molecule type" value="Genomic_DNA"/>
</dbReference>
<evidence type="ECO:0000313" key="3">
    <source>
        <dbReference type="Proteomes" id="UP000243719"/>
    </source>
</evidence>
<keyword evidence="1" id="KW-1133">Transmembrane helix</keyword>
<dbReference type="Proteomes" id="UP000243719">
    <property type="component" value="Unassembled WGS sequence"/>
</dbReference>
<gene>
    <name evidence="2" type="ORF">SAMN05216551_103246</name>
</gene>
<feature type="transmembrane region" description="Helical" evidence="1">
    <location>
        <begin position="75"/>
        <end position="98"/>
    </location>
</feature>
<reference evidence="3" key="1">
    <citation type="submission" date="2016-09" db="EMBL/GenBank/DDBJ databases">
        <authorList>
            <person name="Varghese N."/>
            <person name="Submissions S."/>
        </authorList>
    </citation>
    <scope>NUCLEOTIDE SEQUENCE [LARGE SCALE GENOMIC DNA]</scope>
    <source>
        <strain evidence="3">JS23</strain>
    </source>
</reference>
<name>A0A1H2PMD6_9BURK</name>
<protein>
    <submittedName>
        <fullName evidence="2">Uncharacterized membrane protein YqjE</fullName>
    </submittedName>
</protein>
<keyword evidence="1" id="KW-0812">Transmembrane</keyword>
<keyword evidence="3" id="KW-1185">Reference proteome</keyword>
<proteinExistence type="predicted"/>
<keyword evidence="1" id="KW-0472">Membrane</keyword>
<accession>A0A1H2PMD6</accession>
<dbReference type="RefSeq" id="WP_091906430.1">
    <property type="nucleotide sequence ID" value="NZ_FNLO01000003.1"/>
</dbReference>
<dbReference type="InterPro" id="IPR009937">
    <property type="entry name" value="Phage_holin_3_6"/>
</dbReference>
<dbReference type="STRING" id="1770053.SAMN05216551_103246"/>
<evidence type="ECO:0000313" key="2">
    <source>
        <dbReference type="EMBL" id="SDV47722.1"/>
    </source>
</evidence>
<organism evidence="2 3">
    <name type="scientific">Chitinasiproducens palmae</name>
    <dbReference type="NCBI Taxonomy" id="1770053"/>
    <lineage>
        <taxon>Bacteria</taxon>
        <taxon>Pseudomonadati</taxon>
        <taxon>Pseudomonadota</taxon>
        <taxon>Betaproteobacteria</taxon>
        <taxon>Burkholderiales</taxon>
        <taxon>Burkholderiaceae</taxon>
        <taxon>Chitinasiproducens</taxon>
    </lineage>
</organism>
<dbReference type="OrthoDB" id="10012788at2"/>
<dbReference type="AlphaFoldDB" id="A0A1H2PMD6"/>
<evidence type="ECO:0000256" key="1">
    <source>
        <dbReference type="SAM" id="Phobius"/>
    </source>
</evidence>